<gene>
    <name evidence="2" type="ORF">ACFSYJ_19695</name>
</gene>
<sequence>MTVELGPPVPPAVVAARVLVPLLAAGVATVTGAMSYLWQLLARCAGDLLTDGCQRRTDLGPVWWTLLPAAVGVPCAIAAIVVVFTTNRAARAWTGGLVLLGIGALQPAALLLFFAVF</sequence>
<dbReference type="EMBL" id="JBHUKU010000009">
    <property type="protein sequence ID" value="MFD2460840.1"/>
    <property type="molecule type" value="Genomic_DNA"/>
</dbReference>
<protein>
    <submittedName>
        <fullName evidence="2">Uncharacterized protein</fullName>
    </submittedName>
</protein>
<feature type="transmembrane region" description="Helical" evidence="1">
    <location>
        <begin position="62"/>
        <end position="84"/>
    </location>
</feature>
<feature type="transmembrane region" description="Helical" evidence="1">
    <location>
        <begin position="20"/>
        <end position="41"/>
    </location>
</feature>
<dbReference type="RefSeq" id="WP_345394490.1">
    <property type="nucleotide sequence ID" value="NZ_BAABHG010000006.1"/>
</dbReference>
<organism evidence="2 3">
    <name type="scientific">Amycolatopsis samaneae</name>
    <dbReference type="NCBI Taxonomy" id="664691"/>
    <lineage>
        <taxon>Bacteria</taxon>
        <taxon>Bacillati</taxon>
        <taxon>Actinomycetota</taxon>
        <taxon>Actinomycetes</taxon>
        <taxon>Pseudonocardiales</taxon>
        <taxon>Pseudonocardiaceae</taxon>
        <taxon>Amycolatopsis</taxon>
    </lineage>
</organism>
<accession>A0ABW5GJ04</accession>
<keyword evidence="1" id="KW-0472">Membrane</keyword>
<comment type="caution">
    <text evidence="2">The sequence shown here is derived from an EMBL/GenBank/DDBJ whole genome shotgun (WGS) entry which is preliminary data.</text>
</comment>
<evidence type="ECO:0000313" key="3">
    <source>
        <dbReference type="Proteomes" id="UP001597419"/>
    </source>
</evidence>
<proteinExistence type="predicted"/>
<evidence type="ECO:0000256" key="1">
    <source>
        <dbReference type="SAM" id="Phobius"/>
    </source>
</evidence>
<dbReference type="Proteomes" id="UP001597419">
    <property type="component" value="Unassembled WGS sequence"/>
</dbReference>
<keyword evidence="1" id="KW-0812">Transmembrane</keyword>
<name>A0ABW5GJ04_9PSEU</name>
<reference evidence="3" key="1">
    <citation type="journal article" date="2019" name="Int. J. Syst. Evol. Microbiol.">
        <title>The Global Catalogue of Microorganisms (GCM) 10K type strain sequencing project: providing services to taxonomists for standard genome sequencing and annotation.</title>
        <authorList>
            <consortium name="The Broad Institute Genomics Platform"/>
            <consortium name="The Broad Institute Genome Sequencing Center for Infectious Disease"/>
            <person name="Wu L."/>
            <person name="Ma J."/>
        </authorList>
    </citation>
    <scope>NUCLEOTIDE SEQUENCE [LARGE SCALE GENOMIC DNA]</scope>
    <source>
        <strain evidence="3">CGMCC 4.7643</strain>
    </source>
</reference>
<evidence type="ECO:0000313" key="2">
    <source>
        <dbReference type="EMBL" id="MFD2460840.1"/>
    </source>
</evidence>
<keyword evidence="3" id="KW-1185">Reference proteome</keyword>
<keyword evidence="1" id="KW-1133">Transmembrane helix</keyword>
<feature type="transmembrane region" description="Helical" evidence="1">
    <location>
        <begin position="96"/>
        <end position="116"/>
    </location>
</feature>